<evidence type="ECO:0000256" key="1">
    <source>
        <dbReference type="SAM" id="MobiDB-lite"/>
    </source>
</evidence>
<proteinExistence type="predicted"/>
<gene>
    <name evidence="2" type="ORF">B9Z19DRAFT_1092725</name>
</gene>
<keyword evidence="3" id="KW-1185">Reference proteome</keyword>
<reference evidence="2 3" key="1">
    <citation type="submission" date="2017-04" db="EMBL/GenBank/DDBJ databases">
        <title>Draft genome sequence of Tuber borchii Vittad., a whitish edible truffle.</title>
        <authorList>
            <consortium name="DOE Joint Genome Institute"/>
            <person name="Murat C."/>
            <person name="Kuo A."/>
            <person name="Barry K.W."/>
            <person name="Clum A."/>
            <person name="Dockter R.B."/>
            <person name="Fauchery L."/>
            <person name="Iotti M."/>
            <person name="Kohler A."/>
            <person name="Labutti K."/>
            <person name="Lindquist E.A."/>
            <person name="Lipzen A."/>
            <person name="Ohm R.A."/>
            <person name="Wang M."/>
            <person name="Grigoriev I.V."/>
            <person name="Zambonelli A."/>
            <person name="Martin F.M."/>
        </authorList>
    </citation>
    <scope>NUCLEOTIDE SEQUENCE [LARGE SCALE GENOMIC DNA]</scope>
    <source>
        <strain evidence="2 3">Tbo3840</strain>
    </source>
</reference>
<dbReference type="Proteomes" id="UP000244722">
    <property type="component" value="Unassembled WGS sequence"/>
</dbReference>
<sequence length="170" mass="18620">MKAVVKEAPPARGLSCRVNSARMSNPRYQFAVLHPPEQGKSKAWDSMITSLDLVAFFSLGFCHLLSGRQRPNMLRCARRGVRYGPRGIFGLEAGRGNNTGGGRTPPRVGNSYQGAAKVRDLSPPQRGAPCRQDTGLERDNRASNRQRSVLPWADMDGPRLSTTLNGPTFL</sequence>
<comment type="caution">
    <text evidence="2">The sequence shown here is derived from an EMBL/GenBank/DDBJ whole genome shotgun (WGS) entry which is preliminary data.</text>
</comment>
<dbReference type="EMBL" id="NESQ01000296">
    <property type="protein sequence ID" value="PUU74514.1"/>
    <property type="molecule type" value="Genomic_DNA"/>
</dbReference>
<protein>
    <submittedName>
        <fullName evidence="2">Uncharacterized protein</fullName>
    </submittedName>
</protein>
<organism evidence="2 3">
    <name type="scientific">Tuber borchii</name>
    <name type="common">White truffle</name>
    <dbReference type="NCBI Taxonomy" id="42251"/>
    <lineage>
        <taxon>Eukaryota</taxon>
        <taxon>Fungi</taxon>
        <taxon>Dikarya</taxon>
        <taxon>Ascomycota</taxon>
        <taxon>Pezizomycotina</taxon>
        <taxon>Pezizomycetes</taxon>
        <taxon>Pezizales</taxon>
        <taxon>Tuberaceae</taxon>
        <taxon>Tuber</taxon>
    </lineage>
</organism>
<feature type="compositionally biased region" description="Polar residues" evidence="1">
    <location>
        <begin position="160"/>
        <end position="170"/>
    </location>
</feature>
<evidence type="ECO:0000313" key="2">
    <source>
        <dbReference type="EMBL" id="PUU74514.1"/>
    </source>
</evidence>
<accession>A0A2T6ZGI0</accession>
<name>A0A2T6ZGI0_TUBBO</name>
<evidence type="ECO:0000313" key="3">
    <source>
        <dbReference type="Proteomes" id="UP000244722"/>
    </source>
</evidence>
<feature type="region of interest" description="Disordered" evidence="1">
    <location>
        <begin position="116"/>
        <end position="170"/>
    </location>
</feature>
<dbReference type="AlphaFoldDB" id="A0A2T6ZGI0"/>